<comment type="cofactor">
    <cofactor evidence="1 6">
        <name>heme</name>
        <dbReference type="ChEBI" id="CHEBI:30413"/>
    </cofactor>
</comment>
<keyword evidence="8" id="KW-1133">Transmembrane helix</keyword>
<evidence type="ECO:0000256" key="1">
    <source>
        <dbReference type="ARBA" id="ARBA00001971"/>
    </source>
</evidence>
<evidence type="ECO:0000256" key="3">
    <source>
        <dbReference type="ARBA" id="ARBA00022617"/>
    </source>
</evidence>
<keyword evidence="5 6" id="KW-0408">Iron</keyword>
<keyword evidence="8" id="KW-0812">Transmembrane</keyword>
<comment type="similarity">
    <text evidence="2">Belongs to the cytochrome P450 family.</text>
</comment>
<dbReference type="PANTHER" id="PTHR24305">
    <property type="entry name" value="CYTOCHROME P450"/>
    <property type="match status" value="1"/>
</dbReference>
<sequence length="1156" mass="131016">MPFLLNTLSTPWLLATICLGSLLFLFLHRLALPKPLSGIPYNKNAAKRVLGDLPEMGKFHKETGLFWEWLTNEVHKFQSPLIQVFMSPLGRPHVIVADYREAHDILVHRHKEFDRADFFEETMGALTPEGHIMFKSDAKFRYHRKILGDLMSPGFLFNVAAPNLYANLCKHLTLWEEKMRLARGQPFEAIDDVYYSALDAVTSFTFSDKFEHNATKSRIAFYSQMKETDVPLEKGKPVVFPKSPITDVFVEAIRDLSIIYEKVLASVSPRVRWWFMLRRESVKSAIARKDAVFRKEIDESVERLRSGKLEESAMISALDHILLKEASIAEKERRQPEFHRRMVYDEVLTFISAGHDTSSTTVCWGVKRLADNPLIQANLRRQLREAMPAAITEDRLPTVDEIIRTPMPYLDAVIEEMLRVAQPVPGLVRQAVVDTQILGCHIPKGTQVFMLANGPSMFTPKLPISESLRTDECREAKGRVGEWAEDGQMAAFVPERWLIPAEKGTPNFDGMAFNPTAGPMMAFSLGPRGCFGRRLAYVTLKLLVSLIVWRFELLPCGDELSSYKAHDNLTNRPDFCYAPSLLVGILASALLALYLLYVRLLPKPIPGIPYNKEAARSIFGDMPSLAAHATATGEPMDWFLQQTEKHRPSPLCQVFVRPFAKPFVLLSDFREVQAMMLSRPKDFDRSRIFRDILGGAGVHHHILKKTNSAWRAQRKLLSDLMTPAFIHNVAAAHVYEAIDNIIELWEAKARIADGRPFNVELDAYYLALDAVVAFSYGNSYSERALTPQIELLNSLTKDEIAALRQGDSDHLIEFPEAKVHEALAATLTMVQMTDKLQSSVVPTFTWWWLSKTAKIRKAWSARDRFVTGEIEKAVSRLQGQGDDDGWMRCAVDLIVSRVRQFAAKEGRSPEYVTPVIIEEVFGFVMAGHESSSSTLIWALKYLTNHPELQKKLRDTLHKAHEVAFKERRPPTVDEIIHTQIPFLDAVMDEVLRFGTPIPFLARDAELDTEILGVHIPKGTVVFTHTLGPSMMTPPVEGIDSKSRYPSSDGSRTGEWAADDMSKFRPERWLKETINNETGEKEYVYDPNSGPFLAFGLGQRGCFGRRLGLFEFRNSLTMLIWHFEFLPVPAALSGYAARDGLTRRPKDAVVRLRRVVY</sequence>
<evidence type="ECO:0000313" key="9">
    <source>
        <dbReference type="EMBL" id="KAK2600635.1"/>
    </source>
</evidence>
<dbReference type="InterPro" id="IPR002401">
    <property type="entry name" value="Cyt_P450_E_grp-I"/>
</dbReference>
<dbReference type="Gene3D" id="1.10.630.10">
    <property type="entry name" value="Cytochrome P450"/>
    <property type="match status" value="2"/>
</dbReference>
<keyword evidence="10" id="KW-1185">Reference proteome</keyword>
<dbReference type="InterPro" id="IPR050121">
    <property type="entry name" value="Cytochrome_P450_monoxygenase"/>
</dbReference>
<dbReference type="PRINTS" id="PR00463">
    <property type="entry name" value="EP450I"/>
</dbReference>
<feature type="transmembrane region" description="Helical" evidence="8">
    <location>
        <begin position="12"/>
        <end position="32"/>
    </location>
</feature>
<dbReference type="AlphaFoldDB" id="A0AAD9S6K5"/>
<gene>
    <name evidence="9" type="ORF">N8I77_010156</name>
</gene>
<dbReference type="InterPro" id="IPR036396">
    <property type="entry name" value="Cyt_P450_sf"/>
</dbReference>
<dbReference type="GO" id="GO:0005506">
    <property type="term" value="F:iron ion binding"/>
    <property type="evidence" value="ECO:0007669"/>
    <property type="project" value="InterPro"/>
</dbReference>
<dbReference type="EMBL" id="JAUJFL010000006">
    <property type="protein sequence ID" value="KAK2600635.1"/>
    <property type="molecule type" value="Genomic_DNA"/>
</dbReference>
<evidence type="ECO:0000256" key="6">
    <source>
        <dbReference type="PIRSR" id="PIRSR602401-1"/>
    </source>
</evidence>
<evidence type="ECO:0000256" key="5">
    <source>
        <dbReference type="ARBA" id="ARBA00023004"/>
    </source>
</evidence>
<feature type="region of interest" description="Disordered" evidence="7">
    <location>
        <begin position="1033"/>
        <end position="1055"/>
    </location>
</feature>
<dbReference type="PROSITE" id="PS00086">
    <property type="entry name" value="CYTOCHROME_P450"/>
    <property type="match status" value="2"/>
</dbReference>
<feature type="transmembrane region" description="Helical" evidence="8">
    <location>
        <begin position="535"/>
        <end position="551"/>
    </location>
</feature>
<dbReference type="Pfam" id="PF00067">
    <property type="entry name" value="p450"/>
    <property type="match status" value="4"/>
</dbReference>
<evidence type="ECO:0000256" key="7">
    <source>
        <dbReference type="SAM" id="MobiDB-lite"/>
    </source>
</evidence>
<feature type="binding site" description="axial binding residue" evidence="6">
    <location>
        <position position="1101"/>
    </location>
    <ligand>
        <name>heme</name>
        <dbReference type="ChEBI" id="CHEBI:30413"/>
    </ligand>
    <ligandPart>
        <name>Fe</name>
        <dbReference type="ChEBI" id="CHEBI:18248"/>
    </ligandPart>
</feature>
<dbReference type="GO" id="GO:0016705">
    <property type="term" value="F:oxidoreductase activity, acting on paired donors, with incorporation or reduction of molecular oxygen"/>
    <property type="evidence" value="ECO:0007669"/>
    <property type="project" value="InterPro"/>
</dbReference>
<dbReference type="InterPro" id="IPR001128">
    <property type="entry name" value="Cyt_P450"/>
</dbReference>
<name>A0AAD9S6K5_PHOAM</name>
<dbReference type="PRINTS" id="PR00385">
    <property type="entry name" value="P450"/>
</dbReference>
<organism evidence="9 10">
    <name type="scientific">Phomopsis amygdali</name>
    <name type="common">Fusicoccum amygdali</name>
    <dbReference type="NCBI Taxonomy" id="1214568"/>
    <lineage>
        <taxon>Eukaryota</taxon>
        <taxon>Fungi</taxon>
        <taxon>Dikarya</taxon>
        <taxon>Ascomycota</taxon>
        <taxon>Pezizomycotina</taxon>
        <taxon>Sordariomycetes</taxon>
        <taxon>Sordariomycetidae</taxon>
        <taxon>Diaporthales</taxon>
        <taxon>Diaporthaceae</taxon>
        <taxon>Diaporthe</taxon>
    </lineage>
</organism>
<evidence type="ECO:0000256" key="8">
    <source>
        <dbReference type="SAM" id="Phobius"/>
    </source>
</evidence>
<keyword evidence="8" id="KW-0472">Membrane</keyword>
<keyword evidence="4 6" id="KW-0479">Metal-binding</keyword>
<protein>
    <submittedName>
        <fullName evidence="9">Uncharacterized protein</fullName>
    </submittedName>
</protein>
<proteinExistence type="inferred from homology"/>
<keyword evidence="3 6" id="KW-0349">Heme</keyword>
<dbReference type="InterPro" id="IPR017972">
    <property type="entry name" value="Cyt_P450_CS"/>
</dbReference>
<evidence type="ECO:0000313" key="10">
    <source>
        <dbReference type="Proteomes" id="UP001265746"/>
    </source>
</evidence>
<dbReference type="SUPFAM" id="SSF48264">
    <property type="entry name" value="Cytochrome P450"/>
    <property type="match status" value="2"/>
</dbReference>
<dbReference type="Proteomes" id="UP001265746">
    <property type="component" value="Unassembled WGS sequence"/>
</dbReference>
<dbReference type="GO" id="GO:0020037">
    <property type="term" value="F:heme binding"/>
    <property type="evidence" value="ECO:0007669"/>
    <property type="project" value="InterPro"/>
</dbReference>
<feature type="transmembrane region" description="Helical" evidence="8">
    <location>
        <begin position="577"/>
        <end position="597"/>
    </location>
</feature>
<accession>A0AAD9S6K5</accession>
<reference evidence="9" key="1">
    <citation type="submission" date="2023-06" db="EMBL/GenBank/DDBJ databases">
        <authorList>
            <person name="Noh H."/>
        </authorList>
    </citation>
    <scope>NUCLEOTIDE SEQUENCE</scope>
    <source>
        <strain evidence="9">DUCC20226</strain>
    </source>
</reference>
<dbReference type="PANTHER" id="PTHR24305:SF232">
    <property type="entry name" value="P450, PUTATIVE (EUROFUNG)-RELATED"/>
    <property type="match status" value="1"/>
</dbReference>
<dbReference type="GO" id="GO:0004497">
    <property type="term" value="F:monooxygenase activity"/>
    <property type="evidence" value="ECO:0007669"/>
    <property type="project" value="InterPro"/>
</dbReference>
<comment type="caution">
    <text evidence="9">The sequence shown here is derived from an EMBL/GenBank/DDBJ whole genome shotgun (WGS) entry which is preliminary data.</text>
</comment>
<evidence type="ECO:0000256" key="4">
    <source>
        <dbReference type="ARBA" id="ARBA00022723"/>
    </source>
</evidence>
<evidence type="ECO:0000256" key="2">
    <source>
        <dbReference type="ARBA" id="ARBA00010617"/>
    </source>
</evidence>